<evidence type="ECO:0000313" key="7">
    <source>
        <dbReference type="EMBL" id="GHA18033.1"/>
    </source>
</evidence>
<evidence type="ECO:0000256" key="1">
    <source>
        <dbReference type="ARBA" id="ARBA00004167"/>
    </source>
</evidence>
<proteinExistence type="predicted"/>
<feature type="chain" id="PRO_5036896583" evidence="5">
    <location>
        <begin position="32"/>
        <end position="1452"/>
    </location>
</feature>
<reference evidence="7" key="1">
    <citation type="journal article" date="2014" name="Int. J. Syst. Evol. Microbiol.">
        <title>Complete genome sequence of Corynebacterium casei LMG S-19264T (=DSM 44701T), isolated from a smear-ripened cheese.</title>
        <authorList>
            <consortium name="US DOE Joint Genome Institute (JGI-PGF)"/>
            <person name="Walter F."/>
            <person name="Albersmeier A."/>
            <person name="Kalinowski J."/>
            <person name="Ruckert C."/>
        </authorList>
    </citation>
    <scope>NUCLEOTIDE SEQUENCE</scope>
    <source>
        <strain evidence="7">KCTC 32437</strain>
    </source>
</reference>
<comment type="caution">
    <text evidence="7">The sequence shown here is derived from an EMBL/GenBank/DDBJ whole genome shotgun (WGS) entry which is preliminary data.</text>
</comment>
<name>A0A918S0L9_9HYPH</name>
<evidence type="ECO:0000256" key="2">
    <source>
        <dbReference type="ARBA" id="ARBA00022692"/>
    </source>
</evidence>
<evidence type="ECO:0000259" key="6">
    <source>
        <dbReference type="Pfam" id="PF04357"/>
    </source>
</evidence>
<feature type="signal peptide" evidence="5">
    <location>
        <begin position="1"/>
        <end position="31"/>
    </location>
</feature>
<dbReference type="GO" id="GO:0005886">
    <property type="term" value="C:plasma membrane"/>
    <property type="evidence" value="ECO:0007669"/>
    <property type="project" value="InterPro"/>
</dbReference>
<keyword evidence="8" id="KW-1185">Reference proteome</keyword>
<keyword evidence="4" id="KW-0472">Membrane</keyword>
<dbReference type="Pfam" id="PF04357">
    <property type="entry name" value="TamB"/>
    <property type="match status" value="1"/>
</dbReference>
<keyword evidence="5" id="KW-0732">Signal</keyword>
<comment type="subcellular location">
    <subcellularLocation>
        <location evidence="1">Membrane</location>
        <topology evidence="1">Single-pass membrane protein</topology>
    </subcellularLocation>
</comment>
<keyword evidence="3" id="KW-1133">Transmembrane helix</keyword>
<keyword evidence="2" id="KW-0812">Transmembrane</keyword>
<evidence type="ECO:0000313" key="8">
    <source>
        <dbReference type="Proteomes" id="UP000646579"/>
    </source>
</evidence>
<gene>
    <name evidence="7" type="ORF">GCM10007989_11600</name>
</gene>
<sequence length="1452" mass="148665">MMMVLEVSLRRFLACCAVVLTVLCTSFVATAQDAPAEDYQDMSDDEQKGFLTNFVQDRLSTPERQIRLSNIDGVLGSDVSINEITIADEQGVWLRVNNAQLTWNQSALFFGRLEVESLSAESIQFLRTSVPAENAPAELPDPEASGFEIPEFPVAVIIENLSVPSVTFGEGVFGLGSEISVNGSLTLEDGNLTTNLDIERLDGPGGTLDVAVDYTGESQVFDVDVTLAEPQDGILANLLNIEGRPAVELSIVGSGPISDLRTELTFAADGRTALAGLASLTQVEQGLSISVDLNGALAPLIAEPYRPFFGNETNLDANALVRSDGGVTVTGLRLSGGQLSLEGELETTSDNFLRRLSLSALIASQSGDPVVLPVAGSQTRLQQAQLSVNFGGQGSENWTADITVDGYTMPDFMADQIRLSLNGVAANLDSPMERRITLNGDGVVSGITAQPEVEAALGDSIGLGVAALWEAGQPIQLAEFRIAGNALTAALSGEIANSVFDGQVSLETSSIAPFSGIAGRDLSGSLDLVADGTISPLAGGFNLTLDGTGQGLGIDDPVADRILEGTVALSGRVARTEAGLEADNFRLGNDQIQLVADGTYASDVADFRFDLDLADLSLLADNASGRLSVVGTAQGQDGTIALDLDASVPQGSLAGRDLRDATLGFNGTLADGGLTGAVNGDAFLDAYRVTLTSDVAVNETATRLENIRFETAGARFNGNLVRQPDGLLTGNLVLEASDVSTAAALAALDARGAINARVALSANGDQQGADISASVRDLRVNEIRVGSADVTAVVNDLFGVPAIDGEITGSNIAAAGVDVTSLNATATQSDGATSFDAQASLATGTNVDIAGSLSPQGEGYRLALDRANLTQGGLAARLANPTVLIVDGDTVQLDTVQFDIGSGSITATGSAGETLAIDLSVDNLPLSIANTISPELGLGGTINGSASITGSGSDPRASFTVSGSGIDAAAVSEFGISPLSFTANGSFADNVVSLASLSAQGNGGLEVSGSGTVPLSGSGLALNLSGSAPLALGNQFVADRGGQLAGVLNFNAQVSGSLSDPQFSGSASTSGASYVDPALNLRLTDIAANVALSGTQAQIQSISAQLATGGSVSGSGTIGLTGQFPANVSLALNSARYADGNLFVATTSGNLTLTGNLLGNPLLAGNVLIEEANITVPENFGGGPALIDVEHINTPADVERTLAKARVDEASGAPTPATRSTGLLLDVRVNAPNQIFVRGRGLDAEVGGSVRLTGPIDDIRPVGAFELIRGRLALLGQRITFETGRVTLVGDLDPDLNFVARTEGDGITVFITLSGRVSELDVEFSSNPELPQDEILARLIFNRSTTELSPLQLARLAGAVAELSGGGGGGIFDSLREGTGLDDLDVVTDDQGNVGVRAGTYIQDNVYLGVEAGSGGDSRVTINLDATENLTVRGGTGSDGESSVGVFYEQDY</sequence>
<dbReference type="RefSeq" id="WP_189424213.1">
    <property type="nucleotide sequence ID" value="NZ_BMZE01000001.1"/>
</dbReference>
<evidence type="ECO:0000256" key="3">
    <source>
        <dbReference type="ARBA" id="ARBA00022989"/>
    </source>
</evidence>
<reference evidence="7" key="2">
    <citation type="submission" date="2020-09" db="EMBL/GenBank/DDBJ databases">
        <authorList>
            <person name="Sun Q."/>
            <person name="Kim S."/>
        </authorList>
    </citation>
    <scope>NUCLEOTIDE SEQUENCE</scope>
    <source>
        <strain evidence="7">KCTC 32437</strain>
    </source>
</reference>
<protein>
    <submittedName>
        <fullName evidence="7">DUF490 domain-containing protein</fullName>
    </submittedName>
</protein>
<dbReference type="Proteomes" id="UP000646579">
    <property type="component" value="Unassembled WGS sequence"/>
</dbReference>
<dbReference type="PANTHER" id="PTHR36985">
    <property type="entry name" value="TRANSLOCATION AND ASSEMBLY MODULE SUBUNIT TAMB"/>
    <property type="match status" value="1"/>
</dbReference>
<evidence type="ECO:0000256" key="4">
    <source>
        <dbReference type="ARBA" id="ARBA00023136"/>
    </source>
</evidence>
<dbReference type="EMBL" id="BMZE01000001">
    <property type="protein sequence ID" value="GHA18033.1"/>
    <property type="molecule type" value="Genomic_DNA"/>
</dbReference>
<accession>A0A918S0L9</accession>
<dbReference type="PANTHER" id="PTHR36985:SF1">
    <property type="entry name" value="TRANSLOCATION AND ASSEMBLY MODULE SUBUNIT TAMB"/>
    <property type="match status" value="1"/>
</dbReference>
<organism evidence="7 8">
    <name type="scientific">Devosia pacifica</name>
    <dbReference type="NCBI Taxonomy" id="1335967"/>
    <lineage>
        <taxon>Bacteria</taxon>
        <taxon>Pseudomonadati</taxon>
        <taxon>Pseudomonadota</taxon>
        <taxon>Alphaproteobacteria</taxon>
        <taxon>Hyphomicrobiales</taxon>
        <taxon>Devosiaceae</taxon>
        <taxon>Devosia</taxon>
    </lineage>
</organism>
<feature type="domain" description="Translocation and assembly module TamB C-terminal" evidence="6">
    <location>
        <begin position="1101"/>
        <end position="1452"/>
    </location>
</feature>
<evidence type="ECO:0000256" key="5">
    <source>
        <dbReference type="SAM" id="SignalP"/>
    </source>
</evidence>
<dbReference type="GO" id="GO:0009306">
    <property type="term" value="P:protein secretion"/>
    <property type="evidence" value="ECO:0007669"/>
    <property type="project" value="InterPro"/>
</dbReference>
<dbReference type="InterPro" id="IPR007452">
    <property type="entry name" value="TamB_C"/>
</dbReference>